<dbReference type="GO" id="GO:0016887">
    <property type="term" value="F:ATP hydrolysis activity"/>
    <property type="evidence" value="ECO:0007669"/>
    <property type="project" value="InterPro"/>
</dbReference>
<dbReference type="SMART" id="SM00382">
    <property type="entry name" value="AAA"/>
    <property type="match status" value="1"/>
</dbReference>
<evidence type="ECO:0000256" key="1">
    <source>
        <dbReference type="ARBA" id="ARBA00005417"/>
    </source>
</evidence>
<evidence type="ECO:0000256" key="3">
    <source>
        <dbReference type="ARBA" id="ARBA00022741"/>
    </source>
</evidence>
<sequence length="316" mass="35304">MNNGEFLRFNNVSKRYGNFLALEDVSFQVEKGKNFGYIGPNGAGKTTTIKIMVGLLSDFKGSVEVGGYSLPARRDEVNELIGYLPQRVNFQEWRTVRHALRTFGKMSGIKDEELDERISTVLERIGISKMKNRKISELSGGTIQKVGIAQALVHDPKLLVLDEPLSGLDPASRYEMKQVIKELSTGGTTIFFSSHILSDVQDVADKIGILDLGQIMQIGTLGELKSEFPMEKEIEIIFSNFANEIENLESLSGVLSVEQLDSNKIMVQLEDDADIDVVSHELIQELIRSGSRIRSFSPVSPKLDEVYLKYINKEGR</sequence>
<proteinExistence type="inferred from homology"/>
<keyword evidence="2" id="KW-0813">Transport</keyword>
<keyword evidence="4" id="KW-0067">ATP-binding</keyword>
<dbReference type="PATRIC" id="fig|1698279.3.peg.470"/>
<dbReference type="InterPro" id="IPR003593">
    <property type="entry name" value="AAA+_ATPase"/>
</dbReference>
<keyword evidence="7" id="KW-1185">Reference proteome</keyword>
<dbReference type="PANTHER" id="PTHR43335:SF4">
    <property type="entry name" value="ABC TRANSPORTER, ATP-BINDING PROTEIN"/>
    <property type="match status" value="1"/>
</dbReference>
<dbReference type="CDD" id="cd03230">
    <property type="entry name" value="ABC_DR_subfamily_A"/>
    <property type="match status" value="1"/>
</dbReference>
<evidence type="ECO:0000313" key="6">
    <source>
        <dbReference type="EMBL" id="KXB04498.1"/>
    </source>
</evidence>
<dbReference type="PANTHER" id="PTHR43335">
    <property type="entry name" value="ABC TRANSPORTER, ATP-BINDING PROTEIN"/>
    <property type="match status" value="1"/>
</dbReference>
<reference evidence="6 7" key="1">
    <citation type="journal article" date="2016" name="Sci. Rep.">
        <title>Metabolic traits of an uncultured archaeal lineage -MSBL1- from brine pools of the Red Sea.</title>
        <authorList>
            <person name="Mwirichia R."/>
            <person name="Alam I."/>
            <person name="Rashid M."/>
            <person name="Vinu M."/>
            <person name="Ba-Alawi W."/>
            <person name="Anthony Kamau A."/>
            <person name="Kamanda Ngugi D."/>
            <person name="Goker M."/>
            <person name="Klenk H.P."/>
            <person name="Bajic V."/>
            <person name="Stingl U."/>
        </authorList>
    </citation>
    <scope>NUCLEOTIDE SEQUENCE [LARGE SCALE GENOMIC DNA]</scope>
    <source>
        <strain evidence="6">SCGC-AAA382A13</strain>
    </source>
</reference>
<protein>
    <recommendedName>
        <fullName evidence="5">ABC transporter domain-containing protein</fullName>
    </recommendedName>
</protein>
<feature type="domain" description="ABC transporter" evidence="5">
    <location>
        <begin position="7"/>
        <end position="237"/>
    </location>
</feature>
<evidence type="ECO:0000259" key="5">
    <source>
        <dbReference type="PROSITE" id="PS50893"/>
    </source>
</evidence>
<keyword evidence="3" id="KW-0547">Nucleotide-binding</keyword>
<dbReference type="AlphaFoldDB" id="A0A133VDH1"/>
<dbReference type="Gene3D" id="3.40.50.300">
    <property type="entry name" value="P-loop containing nucleotide triphosphate hydrolases"/>
    <property type="match status" value="1"/>
</dbReference>
<comment type="caution">
    <text evidence="6">The sequence shown here is derived from an EMBL/GenBank/DDBJ whole genome shotgun (WGS) entry which is preliminary data.</text>
</comment>
<evidence type="ECO:0000256" key="2">
    <source>
        <dbReference type="ARBA" id="ARBA00022448"/>
    </source>
</evidence>
<dbReference type="EMBL" id="LHYD01000059">
    <property type="protein sequence ID" value="KXB04498.1"/>
    <property type="molecule type" value="Genomic_DNA"/>
</dbReference>
<comment type="similarity">
    <text evidence="1">Belongs to the ABC transporter superfamily.</text>
</comment>
<name>A0A133VDH1_9EURY</name>
<dbReference type="InterPro" id="IPR027417">
    <property type="entry name" value="P-loop_NTPase"/>
</dbReference>
<dbReference type="GO" id="GO:0005524">
    <property type="term" value="F:ATP binding"/>
    <property type="evidence" value="ECO:0007669"/>
    <property type="project" value="UniProtKB-KW"/>
</dbReference>
<dbReference type="SUPFAM" id="SSF52540">
    <property type="entry name" value="P-loop containing nucleoside triphosphate hydrolases"/>
    <property type="match status" value="1"/>
</dbReference>
<dbReference type="InterPro" id="IPR003439">
    <property type="entry name" value="ABC_transporter-like_ATP-bd"/>
</dbReference>
<dbReference type="InterPro" id="IPR025302">
    <property type="entry name" value="DrrA1/2-like_C"/>
</dbReference>
<gene>
    <name evidence="6" type="ORF">AKJ50_02330</name>
</gene>
<dbReference type="Pfam" id="PF00005">
    <property type="entry name" value="ABC_tran"/>
    <property type="match status" value="1"/>
</dbReference>
<dbReference type="PROSITE" id="PS50893">
    <property type="entry name" value="ABC_TRANSPORTER_2"/>
    <property type="match status" value="1"/>
</dbReference>
<organism evidence="6 7">
    <name type="scientific">candidate division MSBL1 archaeon SCGC-AAA382A13</name>
    <dbReference type="NCBI Taxonomy" id="1698279"/>
    <lineage>
        <taxon>Archaea</taxon>
        <taxon>Methanobacteriati</taxon>
        <taxon>Methanobacteriota</taxon>
        <taxon>candidate division MSBL1</taxon>
    </lineage>
</organism>
<evidence type="ECO:0000256" key="4">
    <source>
        <dbReference type="ARBA" id="ARBA00022840"/>
    </source>
</evidence>
<evidence type="ECO:0000313" key="7">
    <source>
        <dbReference type="Proteomes" id="UP000070311"/>
    </source>
</evidence>
<accession>A0A133VDH1</accession>
<dbReference type="Proteomes" id="UP000070311">
    <property type="component" value="Unassembled WGS sequence"/>
</dbReference>
<dbReference type="Pfam" id="PF13732">
    <property type="entry name" value="DrrA1-3_C"/>
    <property type="match status" value="1"/>
</dbReference>